<evidence type="ECO:0000313" key="4">
    <source>
        <dbReference type="Proteomes" id="UP000002743"/>
    </source>
</evidence>
<name>C6XBF2_METGS</name>
<keyword evidence="2" id="KW-1133">Transmembrane helix</keyword>
<organism evidence="3 4">
    <name type="scientific">Methylovorus glucosotrophus (strain SIP3-4)</name>
    <dbReference type="NCBI Taxonomy" id="582744"/>
    <lineage>
        <taxon>Bacteria</taxon>
        <taxon>Pseudomonadati</taxon>
        <taxon>Pseudomonadota</taxon>
        <taxon>Betaproteobacteria</taxon>
        <taxon>Nitrosomonadales</taxon>
        <taxon>Methylophilaceae</taxon>
        <taxon>Methylovorus</taxon>
    </lineage>
</organism>
<keyword evidence="2" id="KW-0812">Transmembrane</keyword>
<dbReference type="Proteomes" id="UP000002743">
    <property type="component" value="Chromosome"/>
</dbReference>
<keyword evidence="4" id="KW-1185">Reference proteome</keyword>
<sequence length="78" mass="8056" precursor="true">MIKIVLGLVLGFGIGFFCRWAGVPVPAPPVLAGALLVLAMTIGFLLADNIAQHRKSTTRHLCGGPTGKPASADDKESA</sequence>
<dbReference type="STRING" id="582744.Msip34_2685"/>
<dbReference type="HOGENOM" id="CLU_2683524_0_0_4"/>
<gene>
    <name evidence="3" type="ordered locus">Msip34_2685</name>
</gene>
<dbReference type="InterPro" id="IPR020017">
    <property type="entry name" value="XapX_domain"/>
</dbReference>
<reference evidence="4" key="1">
    <citation type="submission" date="2009-07" db="EMBL/GenBank/DDBJ databases">
        <title>Complete sequence of chromosome of Methylovorus sp. SIP3-4.</title>
        <authorList>
            <person name="Lucas S."/>
            <person name="Copeland A."/>
            <person name="Lapidus A."/>
            <person name="Glavina del Rio T."/>
            <person name="Tice H."/>
            <person name="Bruce D."/>
            <person name="Goodwin L."/>
            <person name="Pitluck S."/>
            <person name="Clum A."/>
            <person name="Larimer F."/>
            <person name="Land M."/>
            <person name="Hauser L."/>
            <person name="Kyrpides N."/>
            <person name="Mikhailova N."/>
            <person name="Kayluzhnaya M."/>
            <person name="Chistoserdova L."/>
        </authorList>
    </citation>
    <scope>NUCLEOTIDE SEQUENCE [LARGE SCALE GENOMIC DNA]</scope>
    <source>
        <strain evidence="4">SIP3-4</strain>
    </source>
</reference>
<dbReference type="EMBL" id="CP001674">
    <property type="protein sequence ID" value="ACT51922.1"/>
    <property type="molecule type" value="Genomic_DNA"/>
</dbReference>
<dbReference type="OrthoDB" id="7366068at2"/>
<evidence type="ECO:0000256" key="1">
    <source>
        <dbReference type="SAM" id="MobiDB-lite"/>
    </source>
</evidence>
<reference evidence="3 4" key="2">
    <citation type="journal article" date="2011" name="J. Bacteriol.">
        <title>Genomes of three methylotrophs from a single niche uncover genetic and metabolic divergence of Methylophilaceae.</title>
        <authorList>
            <person name="Lapidus A."/>
            <person name="Clum A."/>
            <person name="Labutti K."/>
            <person name="Kaluzhnaya M.G."/>
            <person name="Lim S."/>
            <person name="Beck D.A."/>
            <person name="Glavina Del Rio T."/>
            <person name="Nolan M."/>
            <person name="Mavromatis K."/>
            <person name="Huntemann M."/>
            <person name="Lucas S."/>
            <person name="Lidstrom M.E."/>
            <person name="Ivanova N."/>
            <person name="Chistoserdova L."/>
        </authorList>
    </citation>
    <scope>NUCLEOTIDE SEQUENCE [LARGE SCALE GENOMIC DNA]</scope>
    <source>
        <strain evidence="3 4">SIP3-4</strain>
    </source>
</reference>
<proteinExistence type="predicted"/>
<dbReference type="KEGG" id="mei:Msip34_2685"/>
<dbReference type="NCBIfam" id="TIGR03510">
    <property type="entry name" value="XapX"/>
    <property type="match status" value="1"/>
</dbReference>
<evidence type="ECO:0000256" key="2">
    <source>
        <dbReference type="SAM" id="Phobius"/>
    </source>
</evidence>
<protein>
    <recommendedName>
        <fullName evidence="5">XapX domain protein</fullName>
    </recommendedName>
</protein>
<feature type="transmembrane region" description="Helical" evidence="2">
    <location>
        <begin position="31"/>
        <end position="51"/>
    </location>
</feature>
<dbReference type="RefSeq" id="WP_015831144.1">
    <property type="nucleotide sequence ID" value="NC_012969.1"/>
</dbReference>
<dbReference type="AlphaFoldDB" id="C6XBF2"/>
<evidence type="ECO:0008006" key="5">
    <source>
        <dbReference type="Google" id="ProtNLM"/>
    </source>
</evidence>
<feature type="region of interest" description="Disordered" evidence="1">
    <location>
        <begin position="56"/>
        <end position="78"/>
    </location>
</feature>
<evidence type="ECO:0000313" key="3">
    <source>
        <dbReference type="EMBL" id="ACT51922.1"/>
    </source>
</evidence>
<accession>C6XBF2</accession>
<keyword evidence="2" id="KW-0472">Membrane</keyword>
<dbReference type="eggNOG" id="ENOG5033A16">
    <property type="taxonomic scope" value="Bacteria"/>
</dbReference>